<dbReference type="AlphaFoldDB" id="A0A156RK58"/>
<feature type="domain" description="Tlde1" evidence="1">
    <location>
        <begin position="24"/>
        <end position="146"/>
    </location>
</feature>
<name>A0A156RK58_ENTCL</name>
<dbReference type="RefSeq" id="WP_074147178.1">
    <property type="nucleotide sequence ID" value="NZ_FJXR01000001.1"/>
</dbReference>
<proteinExistence type="predicted"/>
<dbReference type="EMBL" id="FJXR01000001">
    <property type="protein sequence ID" value="CZU16259.1"/>
    <property type="molecule type" value="Genomic_DNA"/>
</dbReference>
<organism evidence="2 3">
    <name type="scientific">Enterobacter cloacae</name>
    <dbReference type="NCBI Taxonomy" id="550"/>
    <lineage>
        <taxon>Bacteria</taxon>
        <taxon>Pseudomonadati</taxon>
        <taxon>Pseudomonadota</taxon>
        <taxon>Gammaproteobacteria</taxon>
        <taxon>Enterobacterales</taxon>
        <taxon>Enterobacteriaceae</taxon>
        <taxon>Enterobacter</taxon>
        <taxon>Enterobacter cloacae complex</taxon>
    </lineage>
</organism>
<evidence type="ECO:0000313" key="3">
    <source>
        <dbReference type="Proteomes" id="UP000076008"/>
    </source>
</evidence>
<protein>
    <submittedName>
        <fullName evidence="2">Protein of uncharacterized function (DUF2778)</fullName>
    </submittedName>
</protein>
<evidence type="ECO:0000313" key="2">
    <source>
        <dbReference type="EMBL" id="CZU16259.1"/>
    </source>
</evidence>
<evidence type="ECO:0000259" key="1">
    <source>
        <dbReference type="Pfam" id="PF10908"/>
    </source>
</evidence>
<sequence>MIRCTFHLNGYQLSTLSCPGLGFFPAYSGNSGNNRNNPDAVATPEVGPLPPGLYYIVTRPRGGFGTHWHDAIKGLESGSNRDFWFALYRHDTYIDDRTFINNVERGSFRLHPAGQSGISNGCITLPNHSHYRILMHGLLASGTFKVAAGLDALGTIQVY</sequence>
<dbReference type="Pfam" id="PF10908">
    <property type="entry name" value="Tlde1_dom"/>
    <property type="match status" value="1"/>
</dbReference>
<reference evidence="2 3" key="1">
    <citation type="submission" date="2016-03" db="EMBL/GenBank/DDBJ databases">
        <authorList>
            <consortium name="Pathogen Informatics"/>
        </authorList>
    </citation>
    <scope>NUCLEOTIDE SEQUENCE [LARGE SCALE GENOMIC DNA]</scope>
    <source>
        <strain evidence="3">e1252</strain>
    </source>
</reference>
<gene>
    <name evidence="2" type="ORF">SAMEA2273318_00019</name>
</gene>
<dbReference type="InterPro" id="IPR021225">
    <property type="entry name" value="Tlde1_dom"/>
</dbReference>
<dbReference type="Proteomes" id="UP000076008">
    <property type="component" value="Unassembled WGS sequence"/>
</dbReference>
<dbReference type="PROSITE" id="PS51257">
    <property type="entry name" value="PROKAR_LIPOPROTEIN"/>
    <property type="match status" value="1"/>
</dbReference>
<accession>A0A156RK58</accession>